<keyword evidence="10 12" id="KW-0472">Membrane</keyword>
<proteinExistence type="inferred from homology"/>
<dbReference type="AlphaFoldDB" id="A0A2K9NH04"/>
<reference evidence="17 18" key="1">
    <citation type="submission" date="2017-12" db="EMBL/GenBank/DDBJ databases">
        <title>Genomes of bacteria within cyanobacterial aggregates.</title>
        <authorList>
            <person name="Cai H."/>
        </authorList>
    </citation>
    <scope>NUCLEOTIDE SEQUENCE [LARGE SCALE GENOMIC DNA]</scope>
    <source>
        <strain evidence="17 18">TH16</strain>
    </source>
</reference>
<protein>
    <submittedName>
        <fullName evidence="17">TonB-dependent receptor</fullName>
    </submittedName>
</protein>
<evidence type="ECO:0000256" key="9">
    <source>
        <dbReference type="ARBA" id="ARBA00023077"/>
    </source>
</evidence>
<evidence type="ECO:0000256" key="13">
    <source>
        <dbReference type="PROSITE-ProRule" id="PRU10144"/>
    </source>
</evidence>
<dbReference type="PROSITE" id="PS52016">
    <property type="entry name" value="TONB_DEPENDENT_REC_3"/>
    <property type="match status" value="1"/>
</dbReference>
<dbReference type="Proteomes" id="UP000234752">
    <property type="component" value="Chromosome eg_2"/>
</dbReference>
<evidence type="ECO:0000256" key="1">
    <source>
        <dbReference type="ARBA" id="ARBA00004571"/>
    </source>
</evidence>
<keyword evidence="6" id="KW-0732">Signal</keyword>
<dbReference type="InterPro" id="IPR012910">
    <property type="entry name" value="Plug_dom"/>
</dbReference>
<evidence type="ECO:0000256" key="6">
    <source>
        <dbReference type="ARBA" id="ARBA00022729"/>
    </source>
</evidence>
<dbReference type="EMBL" id="CP025612">
    <property type="protein sequence ID" value="AUN32379.1"/>
    <property type="molecule type" value="Genomic_DNA"/>
</dbReference>
<evidence type="ECO:0000256" key="12">
    <source>
        <dbReference type="PROSITE-ProRule" id="PRU01360"/>
    </source>
</evidence>
<evidence type="ECO:0000259" key="16">
    <source>
        <dbReference type="Pfam" id="PF07715"/>
    </source>
</evidence>
<dbReference type="InterPro" id="IPR010917">
    <property type="entry name" value="TonB_rcpt_CS"/>
</dbReference>
<comment type="subcellular location">
    <subcellularLocation>
        <location evidence="1 12">Cell outer membrane</location>
        <topology evidence="1 12">Multi-pass membrane protein</topology>
    </subcellularLocation>
</comment>
<evidence type="ECO:0000313" key="17">
    <source>
        <dbReference type="EMBL" id="AUN32379.1"/>
    </source>
</evidence>
<keyword evidence="4" id="KW-0410">Iron transport</keyword>
<feature type="domain" description="TonB-dependent receptor-like beta-barrel" evidence="15">
    <location>
        <begin position="365"/>
        <end position="796"/>
    </location>
</feature>
<keyword evidence="8" id="KW-0406">Ion transport</keyword>
<dbReference type="KEGG" id="ncb:C0V82_18565"/>
<evidence type="ECO:0000313" key="18">
    <source>
        <dbReference type="Proteomes" id="UP000234752"/>
    </source>
</evidence>
<evidence type="ECO:0000256" key="11">
    <source>
        <dbReference type="ARBA" id="ARBA00023237"/>
    </source>
</evidence>
<keyword evidence="9 14" id="KW-0798">TonB box</keyword>
<evidence type="ECO:0000256" key="5">
    <source>
        <dbReference type="ARBA" id="ARBA00022692"/>
    </source>
</evidence>
<dbReference type="GO" id="GO:0009279">
    <property type="term" value="C:cell outer membrane"/>
    <property type="evidence" value="ECO:0007669"/>
    <property type="project" value="UniProtKB-SubCell"/>
</dbReference>
<gene>
    <name evidence="17" type="ORF">C0V82_18565</name>
</gene>
<keyword evidence="11 12" id="KW-0998">Cell outer membrane</keyword>
<evidence type="ECO:0000259" key="15">
    <source>
        <dbReference type="Pfam" id="PF00593"/>
    </source>
</evidence>
<dbReference type="InterPro" id="IPR039426">
    <property type="entry name" value="TonB-dep_rcpt-like"/>
</dbReference>
<keyword evidence="3 12" id="KW-1134">Transmembrane beta strand</keyword>
<dbReference type="PROSITE" id="PS01156">
    <property type="entry name" value="TONB_DEPENDENT_REC_2"/>
    <property type="match status" value="1"/>
</dbReference>
<accession>A0A2K9NH04</accession>
<feature type="domain" description="TonB-dependent receptor plug" evidence="16">
    <location>
        <begin position="121"/>
        <end position="227"/>
    </location>
</feature>
<evidence type="ECO:0000256" key="14">
    <source>
        <dbReference type="RuleBase" id="RU003357"/>
    </source>
</evidence>
<comment type="similarity">
    <text evidence="12 14">Belongs to the TonB-dependent receptor family.</text>
</comment>
<dbReference type="InterPro" id="IPR000531">
    <property type="entry name" value="Beta-barrel_TonB"/>
</dbReference>
<dbReference type="InterPro" id="IPR036942">
    <property type="entry name" value="Beta-barrel_TonB_sf"/>
</dbReference>
<evidence type="ECO:0000256" key="2">
    <source>
        <dbReference type="ARBA" id="ARBA00022448"/>
    </source>
</evidence>
<dbReference type="Gene3D" id="2.40.170.20">
    <property type="entry name" value="TonB-dependent receptor, beta-barrel domain"/>
    <property type="match status" value="1"/>
</dbReference>
<keyword evidence="18" id="KW-1185">Reference proteome</keyword>
<keyword evidence="7" id="KW-0408">Iron</keyword>
<evidence type="ECO:0000256" key="7">
    <source>
        <dbReference type="ARBA" id="ARBA00023004"/>
    </source>
</evidence>
<keyword evidence="5 12" id="KW-0812">Transmembrane</keyword>
<keyword evidence="17" id="KW-0675">Receptor</keyword>
<evidence type="ECO:0000256" key="10">
    <source>
        <dbReference type="ARBA" id="ARBA00023136"/>
    </source>
</evidence>
<dbReference type="Pfam" id="PF07715">
    <property type="entry name" value="Plug"/>
    <property type="match status" value="1"/>
</dbReference>
<dbReference type="PANTHER" id="PTHR32552">
    <property type="entry name" value="FERRICHROME IRON RECEPTOR-RELATED"/>
    <property type="match status" value="1"/>
</dbReference>
<organism evidence="17 18">
    <name type="scientific">Niveispirillum cyanobacteriorum</name>
    <dbReference type="NCBI Taxonomy" id="1612173"/>
    <lineage>
        <taxon>Bacteria</taxon>
        <taxon>Pseudomonadati</taxon>
        <taxon>Pseudomonadota</taxon>
        <taxon>Alphaproteobacteria</taxon>
        <taxon>Rhodospirillales</taxon>
        <taxon>Azospirillaceae</taxon>
        <taxon>Niveispirillum</taxon>
    </lineage>
</organism>
<dbReference type="SUPFAM" id="SSF56935">
    <property type="entry name" value="Porins"/>
    <property type="match status" value="1"/>
</dbReference>
<evidence type="ECO:0000256" key="3">
    <source>
        <dbReference type="ARBA" id="ARBA00022452"/>
    </source>
</evidence>
<evidence type="ECO:0000256" key="4">
    <source>
        <dbReference type="ARBA" id="ARBA00022496"/>
    </source>
</evidence>
<name>A0A2K9NH04_9PROT</name>
<dbReference type="Pfam" id="PF00593">
    <property type="entry name" value="TonB_dep_Rec_b-barrel"/>
    <property type="match status" value="1"/>
</dbReference>
<dbReference type="PANTHER" id="PTHR32552:SF81">
    <property type="entry name" value="TONB-DEPENDENT OUTER MEMBRANE RECEPTOR"/>
    <property type="match status" value="1"/>
</dbReference>
<feature type="short sequence motif" description="TonB C-terminal box" evidence="13">
    <location>
        <begin position="817"/>
        <end position="834"/>
    </location>
</feature>
<sequence length="834" mass="90357">MVYHRRRPHVTPVEKPLPFPCSPLQIHSSLNLSRNGLTSERSCVYMVFRIRVLVLEKNPEPGRSTVPATSGGTKMRIRSMLLLAAGATTLHAASAMAQADSNNALVLEEIVVTATKRATNLQDTPIAIRAFTGDDLVKSGVSDVNGLARIAPDLNVTNDTIFTKISVRGVSSQDVSEASDPALTIGIDGEYVNRPVALNASFFDLERIEVLRGPQGTLYGRNATAGAINIIAAKPQLGKTAGFLTVGYGNFDAKRAEGAVNVPLGDTVAVRVAGMHTDHKGYRKHGAVGRGEDQNVDAARLAIAWEPTENIRTYLAGEYVNVDQLPPSQFGILVAQNGVLTNAAYSAGVIDAIPSTTAFENNGIPANLTFSGINTRNFPLGDLGNFNSEQFALRGRIEVDFDLGTLAYLGGYRDNETNSALPLNGYLPATFTFRNNKLNSETQSHELRLSNTLDNGLFYQLGGFYFHEKVDLSRGLYLELPRAFLNYFYRPDIVSKSKAAFGQVTVPVAGPELTVTGGLRYTDDAKSATFYNYGPRFGRGEGTTPPAFGSAGATILRPRSSSDQVTGNIGIDWKPADDSLVYGKLSTGYKSGGFDSVGAYEPEELIAYEVGTKNRFNGGRLQFNASAFYYDYKDQQIQVFVDNNVGARTLNAGKSRVWGVETDTSVLLTENDELSFTVNYLDAKVLNFATSLIGVNGTPINDADPVTPGIQQFNLKGNRPPQAPKWTLSAGYSHTFDLGDGSNVVASAFSRYKAAHYLSVVNWAGMRQKGYMMTDLSVEYNSADGNYTVQAYVRNLEDKQPLAFANFNAAAGSLIYNSIYGPPRTFGVQGTYRF</sequence>
<keyword evidence="2 12" id="KW-0813">Transport</keyword>
<evidence type="ECO:0000256" key="8">
    <source>
        <dbReference type="ARBA" id="ARBA00023065"/>
    </source>
</evidence>
<dbReference type="GO" id="GO:0006826">
    <property type="term" value="P:iron ion transport"/>
    <property type="evidence" value="ECO:0007669"/>
    <property type="project" value="UniProtKB-KW"/>
</dbReference>